<dbReference type="GO" id="GO:0030054">
    <property type="term" value="C:cell junction"/>
    <property type="evidence" value="ECO:0007669"/>
    <property type="project" value="TreeGrafter"/>
</dbReference>
<evidence type="ECO:0000256" key="1">
    <source>
        <dbReference type="ARBA" id="ARBA00013064"/>
    </source>
</evidence>
<reference evidence="8" key="1">
    <citation type="journal article" date="2014" name="Nat. Commun.">
        <title>The rainbow trout genome provides novel insights into evolution after whole-genome duplication in vertebrates.</title>
        <authorList>
            <person name="Berthelot C."/>
            <person name="Brunet F."/>
            <person name="Chalopin D."/>
            <person name="Juanchich A."/>
            <person name="Bernard M."/>
            <person name="Noel B."/>
            <person name="Bento P."/>
            <person name="Da Silva C."/>
            <person name="Labadie K."/>
            <person name="Alberti A."/>
            <person name="Aury J.M."/>
            <person name="Louis A."/>
            <person name="Dehais P."/>
            <person name="Bardou P."/>
            <person name="Montfort J."/>
            <person name="Klopp C."/>
            <person name="Cabau C."/>
            <person name="Gaspin C."/>
            <person name="Thorgaard G.H."/>
            <person name="Boussaha M."/>
            <person name="Quillet E."/>
            <person name="Guyomard R."/>
            <person name="Galiana D."/>
            <person name="Bobe J."/>
            <person name="Volff J.N."/>
            <person name="Genet C."/>
            <person name="Wincker P."/>
            <person name="Jaillon O."/>
            <person name="Roest Crollius H."/>
            <person name="Guiguen Y."/>
        </authorList>
    </citation>
    <scope>NUCLEOTIDE SEQUENCE [LARGE SCALE GENOMIC DNA]</scope>
</reference>
<feature type="region of interest" description="Disordered" evidence="5">
    <location>
        <begin position="47"/>
        <end position="74"/>
    </location>
</feature>
<dbReference type="InterPro" id="IPR003595">
    <property type="entry name" value="Tyr_Pase_cat"/>
</dbReference>
<dbReference type="GO" id="GO:0019901">
    <property type="term" value="F:protein kinase binding"/>
    <property type="evidence" value="ECO:0007669"/>
    <property type="project" value="TreeGrafter"/>
</dbReference>
<keyword evidence="2" id="KW-0597">Phosphoprotein</keyword>
<dbReference type="GO" id="GO:0007165">
    <property type="term" value="P:signal transduction"/>
    <property type="evidence" value="ECO:0007669"/>
    <property type="project" value="TreeGrafter"/>
</dbReference>
<dbReference type="SUPFAM" id="SSF52799">
    <property type="entry name" value="(Phosphotyrosine protein) phosphatases II"/>
    <property type="match status" value="1"/>
</dbReference>
<evidence type="ECO:0000313" key="9">
    <source>
        <dbReference type="Proteomes" id="UP000193380"/>
    </source>
</evidence>
<reference evidence="8" key="2">
    <citation type="submission" date="2014-03" db="EMBL/GenBank/DDBJ databases">
        <authorList>
            <person name="Genoscope - CEA"/>
        </authorList>
    </citation>
    <scope>NUCLEOTIDE SEQUENCE</scope>
</reference>
<keyword evidence="4" id="KW-0904">Protein phosphatase</keyword>
<dbReference type="PRINTS" id="PR00700">
    <property type="entry name" value="PRTYPHPHTASE"/>
</dbReference>
<dbReference type="Pfam" id="PF00102">
    <property type="entry name" value="Y_phosphatase"/>
    <property type="match status" value="1"/>
</dbReference>
<name>A0A060X6F5_ONCMY</name>
<dbReference type="PROSITE" id="PS50055">
    <property type="entry name" value="TYR_PHOSPHATASE_PTP"/>
    <property type="match status" value="1"/>
</dbReference>
<dbReference type="PANTHER" id="PTHR46198">
    <property type="entry name" value="PROTEIN-TYROSINE-PHOSPHATASE"/>
    <property type="match status" value="1"/>
</dbReference>
<evidence type="ECO:0000256" key="3">
    <source>
        <dbReference type="ARBA" id="ARBA00022801"/>
    </source>
</evidence>
<evidence type="ECO:0000256" key="2">
    <source>
        <dbReference type="ARBA" id="ARBA00022553"/>
    </source>
</evidence>
<evidence type="ECO:0000313" key="8">
    <source>
        <dbReference type="EMBL" id="CDQ74797.1"/>
    </source>
</evidence>
<dbReference type="PaxDb" id="8022-A0A060X6F5"/>
<feature type="domain" description="Tyrosine specific protein phosphatases" evidence="7">
    <location>
        <begin position="86"/>
        <end position="132"/>
    </location>
</feature>
<dbReference type="PROSITE" id="PS50056">
    <property type="entry name" value="TYR_PHOSPHATASE_2"/>
    <property type="match status" value="1"/>
</dbReference>
<evidence type="ECO:0000259" key="6">
    <source>
        <dbReference type="PROSITE" id="PS50055"/>
    </source>
</evidence>
<dbReference type="GO" id="GO:0005886">
    <property type="term" value="C:plasma membrane"/>
    <property type="evidence" value="ECO:0007669"/>
    <property type="project" value="TreeGrafter"/>
</dbReference>
<dbReference type="GO" id="GO:0004725">
    <property type="term" value="F:protein tyrosine phosphatase activity"/>
    <property type="evidence" value="ECO:0007669"/>
    <property type="project" value="UniProtKB-EC"/>
</dbReference>
<dbReference type="GO" id="GO:0005829">
    <property type="term" value="C:cytosol"/>
    <property type="evidence" value="ECO:0007669"/>
    <property type="project" value="TreeGrafter"/>
</dbReference>
<proteinExistence type="predicted"/>
<gene>
    <name evidence="8" type="ORF">GSONMT00061584001</name>
</gene>
<evidence type="ECO:0000259" key="7">
    <source>
        <dbReference type="PROSITE" id="PS50056"/>
    </source>
</evidence>
<dbReference type="EC" id="3.1.3.48" evidence="1"/>
<accession>A0A060X6F5</accession>
<dbReference type="Gene3D" id="3.90.190.10">
    <property type="entry name" value="Protein tyrosine phosphatase superfamily"/>
    <property type="match status" value="1"/>
</dbReference>
<dbReference type="SMART" id="SM00404">
    <property type="entry name" value="PTPc_motif"/>
    <property type="match status" value="1"/>
</dbReference>
<organism evidence="8 9">
    <name type="scientific">Oncorhynchus mykiss</name>
    <name type="common">Rainbow trout</name>
    <name type="synonym">Salmo gairdneri</name>
    <dbReference type="NCBI Taxonomy" id="8022"/>
    <lineage>
        <taxon>Eukaryota</taxon>
        <taxon>Metazoa</taxon>
        <taxon>Chordata</taxon>
        <taxon>Craniata</taxon>
        <taxon>Vertebrata</taxon>
        <taxon>Euteleostomi</taxon>
        <taxon>Actinopterygii</taxon>
        <taxon>Neopterygii</taxon>
        <taxon>Teleostei</taxon>
        <taxon>Protacanthopterygii</taxon>
        <taxon>Salmoniformes</taxon>
        <taxon>Salmonidae</taxon>
        <taxon>Salmoninae</taxon>
        <taxon>Oncorhynchus</taxon>
    </lineage>
</organism>
<dbReference type="InterPro" id="IPR029021">
    <property type="entry name" value="Prot-tyrosine_phosphatase-like"/>
</dbReference>
<dbReference type="STRING" id="8022.A0A060X6F5"/>
<keyword evidence="3" id="KW-0378">Hydrolase</keyword>
<dbReference type="InterPro" id="IPR000387">
    <property type="entry name" value="Tyr_Pase_dom"/>
</dbReference>
<dbReference type="InterPro" id="IPR000242">
    <property type="entry name" value="PTP_cat"/>
</dbReference>
<protein>
    <recommendedName>
        <fullName evidence="1">protein-tyrosine-phosphatase</fullName>
        <ecNumber evidence="1">3.1.3.48</ecNumber>
    </recommendedName>
</protein>
<feature type="domain" description="Tyrosine-protein phosphatase" evidence="6">
    <location>
        <begin position="86"/>
        <end position="141"/>
    </location>
</feature>
<dbReference type="EMBL" id="FR905000">
    <property type="protein sequence ID" value="CDQ74797.1"/>
    <property type="molecule type" value="Genomic_DNA"/>
</dbReference>
<dbReference type="Proteomes" id="UP000193380">
    <property type="component" value="Unassembled WGS sequence"/>
</dbReference>
<evidence type="ECO:0000256" key="4">
    <source>
        <dbReference type="ARBA" id="ARBA00022912"/>
    </source>
</evidence>
<evidence type="ECO:0000256" key="5">
    <source>
        <dbReference type="SAM" id="MobiDB-lite"/>
    </source>
</evidence>
<dbReference type="InterPro" id="IPR008356">
    <property type="entry name" value="Tyr_Pase_KIM-con"/>
</dbReference>
<sequence length="170" mass="18472">MDGWMNEAVNLLTTMCHTGGLREQAGEALLVLHMARPPDSRLYWTSAQTGGGRGGTQAVPPRPRNHHRPLQNKLSGGSGWSQTCWIGRTGCFIASSIGCLQLKHTSKADVLGIVCKLRLDRGGMIQTSEQYQFLYLTLAQYSRQLVNTDCGSESPVPVPVQTGSTTGETR</sequence>
<dbReference type="AlphaFoldDB" id="A0A060X6F5"/>
<dbReference type="PANTHER" id="PTHR46198:SF3">
    <property type="entry name" value="PROTEIN-TYROSINE-PHOSPHATASE"/>
    <property type="match status" value="1"/>
</dbReference>